<keyword evidence="6" id="KW-0862">Zinc</keyword>
<feature type="domain" description="M23ase beta-sheet core" evidence="8">
    <location>
        <begin position="265"/>
        <end position="361"/>
    </location>
</feature>
<feature type="non-terminal residue" evidence="10">
    <location>
        <position position="378"/>
    </location>
</feature>
<dbReference type="PANTHER" id="PTHR21666">
    <property type="entry name" value="PEPTIDASE-RELATED"/>
    <property type="match status" value="1"/>
</dbReference>
<dbReference type="Gene3D" id="2.70.70.10">
    <property type="entry name" value="Glucose Permease (Domain IIA)"/>
    <property type="match status" value="1"/>
</dbReference>
<evidence type="ECO:0000259" key="9">
    <source>
        <dbReference type="Pfam" id="PF19425"/>
    </source>
</evidence>
<evidence type="ECO:0000256" key="6">
    <source>
        <dbReference type="ARBA" id="ARBA00022833"/>
    </source>
</evidence>
<dbReference type="CDD" id="cd12797">
    <property type="entry name" value="M23_peptidase"/>
    <property type="match status" value="1"/>
</dbReference>
<evidence type="ECO:0000256" key="1">
    <source>
        <dbReference type="ARBA" id="ARBA00001947"/>
    </source>
</evidence>
<dbReference type="SUPFAM" id="SSF51261">
    <property type="entry name" value="Duplicated hybrid motif"/>
    <property type="match status" value="1"/>
</dbReference>
<evidence type="ECO:0000256" key="4">
    <source>
        <dbReference type="ARBA" id="ARBA00022723"/>
    </source>
</evidence>
<comment type="subcellular location">
    <subcellularLocation>
        <location evidence="2">Cell envelope</location>
    </subcellularLocation>
</comment>
<protein>
    <submittedName>
        <fullName evidence="10">Uncharacterized protein</fullName>
    </submittedName>
</protein>
<dbReference type="GO" id="GO:0046872">
    <property type="term" value="F:metal ion binding"/>
    <property type="evidence" value="ECO:0007669"/>
    <property type="project" value="UniProtKB-KW"/>
</dbReference>
<sequence length="378" mass="43945">VLSLFSCNQKSVEVVAQKEIEVEVLEKERKFLYGINVDSFKVETNKIKWGQSFSNILLKRGVSNLRIHNATLKSKNVFNLKKIRKGKNYTLLTKKGNKAPEFFIYEPDVYSYILYKLTDSIYVNKVNKEITYHEKNISGVINSSLYMSFEENNYPPILVNMMVDVFAWQIDFFKIMLKDSYNVLYTEEQIDGKVVGIKNIKAAKFFHDNLNYYAIAYDQGFGDDYFDENGNSLRKTFLRSPLKFYRISSKFRKKRYHPVLKRYRDHLGTDYAAPRGTPIMSVADGIIKEVRWGKNNGRFVKISHNNIYSTQYLHMSKFEKSIKKGKKVLQGEVIGYVGSTGLATGPHVCFRFWRNGNQVDPYKQKDLPEGEPISPKHL</sequence>
<keyword evidence="7" id="KW-0482">Metalloprotease</keyword>
<dbReference type="AlphaFoldDB" id="A0A381P236"/>
<dbReference type="PANTHER" id="PTHR21666:SF288">
    <property type="entry name" value="CELL DIVISION PROTEIN YTFB"/>
    <property type="match status" value="1"/>
</dbReference>
<dbReference type="Pfam" id="PF01551">
    <property type="entry name" value="Peptidase_M23"/>
    <property type="match status" value="1"/>
</dbReference>
<gene>
    <name evidence="10" type="ORF">METZ01_LOCUS13816</name>
</gene>
<accession>A0A381P236</accession>
<feature type="domain" description="Csd3-like second N-terminal" evidence="9">
    <location>
        <begin position="132"/>
        <end position="252"/>
    </location>
</feature>
<keyword evidence="5" id="KW-0378">Hydrolase</keyword>
<reference evidence="10" key="1">
    <citation type="submission" date="2018-05" db="EMBL/GenBank/DDBJ databases">
        <authorList>
            <person name="Lanie J.A."/>
            <person name="Ng W.-L."/>
            <person name="Kazmierczak K.M."/>
            <person name="Andrzejewski T.M."/>
            <person name="Davidsen T.M."/>
            <person name="Wayne K.J."/>
            <person name="Tettelin H."/>
            <person name="Glass J.I."/>
            <person name="Rusch D."/>
            <person name="Podicherti R."/>
            <person name="Tsui H.-C.T."/>
            <person name="Winkler M.E."/>
        </authorList>
    </citation>
    <scope>NUCLEOTIDE SEQUENCE</scope>
</reference>
<evidence type="ECO:0000256" key="3">
    <source>
        <dbReference type="ARBA" id="ARBA00022670"/>
    </source>
</evidence>
<keyword evidence="3" id="KW-0645">Protease</keyword>
<evidence type="ECO:0000313" key="10">
    <source>
        <dbReference type="EMBL" id="SUZ60962.1"/>
    </source>
</evidence>
<feature type="non-terminal residue" evidence="10">
    <location>
        <position position="1"/>
    </location>
</feature>
<dbReference type="GO" id="GO:0004222">
    <property type="term" value="F:metalloendopeptidase activity"/>
    <property type="evidence" value="ECO:0007669"/>
    <property type="project" value="TreeGrafter"/>
</dbReference>
<dbReference type="InterPro" id="IPR050570">
    <property type="entry name" value="Cell_wall_metabolism_enzyme"/>
</dbReference>
<proteinExistence type="predicted"/>
<comment type="cofactor">
    <cofactor evidence="1">
        <name>Zn(2+)</name>
        <dbReference type="ChEBI" id="CHEBI:29105"/>
    </cofactor>
</comment>
<dbReference type="Pfam" id="PF19425">
    <property type="entry name" value="Csd3_N2"/>
    <property type="match status" value="1"/>
</dbReference>
<evidence type="ECO:0000256" key="2">
    <source>
        <dbReference type="ARBA" id="ARBA00004196"/>
    </source>
</evidence>
<keyword evidence="4" id="KW-0479">Metal-binding</keyword>
<evidence type="ECO:0000256" key="5">
    <source>
        <dbReference type="ARBA" id="ARBA00022801"/>
    </source>
</evidence>
<dbReference type="GO" id="GO:0030313">
    <property type="term" value="C:cell envelope"/>
    <property type="evidence" value="ECO:0007669"/>
    <property type="project" value="UniProtKB-SubCell"/>
</dbReference>
<dbReference type="InterPro" id="IPR011055">
    <property type="entry name" value="Dup_hybrid_motif"/>
</dbReference>
<evidence type="ECO:0000256" key="7">
    <source>
        <dbReference type="ARBA" id="ARBA00023049"/>
    </source>
</evidence>
<dbReference type="GO" id="GO:0006508">
    <property type="term" value="P:proteolysis"/>
    <property type="evidence" value="ECO:0007669"/>
    <property type="project" value="UniProtKB-KW"/>
</dbReference>
<evidence type="ECO:0000259" key="8">
    <source>
        <dbReference type="Pfam" id="PF01551"/>
    </source>
</evidence>
<dbReference type="InterPro" id="IPR016047">
    <property type="entry name" value="M23ase_b-sheet_dom"/>
</dbReference>
<dbReference type="EMBL" id="UINC01000776">
    <property type="protein sequence ID" value="SUZ60962.1"/>
    <property type="molecule type" value="Genomic_DNA"/>
</dbReference>
<organism evidence="10">
    <name type="scientific">marine metagenome</name>
    <dbReference type="NCBI Taxonomy" id="408172"/>
    <lineage>
        <taxon>unclassified sequences</taxon>
        <taxon>metagenomes</taxon>
        <taxon>ecological metagenomes</taxon>
    </lineage>
</organism>
<name>A0A381P236_9ZZZZ</name>
<dbReference type="InterPro" id="IPR045834">
    <property type="entry name" value="Csd3_N2"/>
</dbReference>
<dbReference type="Gene3D" id="3.10.450.350">
    <property type="match status" value="1"/>
</dbReference>